<dbReference type="AlphaFoldDB" id="A0AAV6JQY3"/>
<comment type="caution">
    <text evidence="6">The sequence shown here is derived from an EMBL/GenBank/DDBJ whole genome shotgun (WGS) entry which is preliminary data.</text>
</comment>
<gene>
    <name evidence="6" type="ORF">RHGRI_016041</name>
</gene>
<evidence type="ECO:0000313" key="7">
    <source>
        <dbReference type="Proteomes" id="UP000823749"/>
    </source>
</evidence>
<keyword evidence="3" id="KW-0862">Zinc</keyword>
<reference evidence="6 7" key="1">
    <citation type="submission" date="2020-08" db="EMBL/GenBank/DDBJ databases">
        <title>Plant Genome Project.</title>
        <authorList>
            <person name="Zhang R.-G."/>
        </authorList>
    </citation>
    <scope>NUCLEOTIDE SEQUENCE [LARGE SCALE GENOMIC DNA]</scope>
    <source>
        <strain evidence="6">WSP0</strain>
        <tissue evidence="6">Leaf</tissue>
    </source>
</reference>
<dbReference type="PANTHER" id="PTHR31973">
    <property type="entry name" value="POLYPROTEIN, PUTATIVE-RELATED"/>
    <property type="match status" value="1"/>
</dbReference>
<keyword evidence="7" id="KW-1185">Reference proteome</keyword>
<proteinExistence type="predicted"/>
<evidence type="ECO:0000259" key="5">
    <source>
        <dbReference type="PROSITE" id="PS50966"/>
    </source>
</evidence>
<evidence type="ECO:0000256" key="2">
    <source>
        <dbReference type="ARBA" id="ARBA00022771"/>
    </source>
</evidence>
<dbReference type="PANTHER" id="PTHR31973:SF187">
    <property type="entry name" value="MUTATOR TRANSPOSASE MUDRA PROTEIN"/>
    <property type="match status" value="1"/>
</dbReference>
<dbReference type="InterPro" id="IPR006564">
    <property type="entry name" value="Znf_PMZ"/>
</dbReference>
<dbReference type="EMBL" id="JACTNZ010000006">
    <property type="protein sequence ID" value="KAG5543157.1"/>
    <property type="molecule type" value="Genomic_DNA"/>
</dbReference>
<protein>
    <recommendedName>
        <fullName evidence="5">SWIM-type domain-containing protein</fullName>
    </recommendedName>
</protein>
<dbReference type="Proteomes" id="UP000823749">
    <property type="component" value="Chromosome 6"/>
</dbReference>
<feature type="domain" description="SWIM-type" evidence="5">
    <location>
        <begin position="134"/>
        <end position="166"/>
    </location>
</feature>
<accession>A0AAV6JQY3</accession>
<evidence type="ECO:0000256" key="3">
    <source>
        <dbReference type="ARBA" id="ARBA00022833"/>
    </source>
</evidence>
<dbReference type="GO" id="GO:0008270">
    <property type="term" value="F:zinc ion binding"/>
    <property type="evidence" value="ECO:0007669"/>
    <property type="project" value="UniProtKB-KW"/>
</dbReference>
<dbReference type="Pfam" id="PF04434">
    <property type="entry name" value="SWIM"/>
    <property type="match status" value="1"/>
</dbReference>
<name>A0AAV6JQY3_9ERIC</name>
<keyword evidence="2 4" id="KW-0863">Zinc-finger</keyword>
<evidence type="ECO:0000313" key="6">
    <source>
        <dbReference type="EMBL" id="KAG5543157.1"/>
    </source>
</evidence>
<organism evidence="6 7">
    <name type="scientific">Rhododendron griersonianum</name>
    <dbReference type="NCBI Taxonomy" id="479676"/>
    <lineage>
        <taxon>Eukaryota</taxon>
        <taxon>Viridiplantae</taxon>
        <taxon>Streptophyta</taxon>
        <taxon>Embryophyta</taxon>
        <taxon>Tracheophyta</taxon>
        <taxon>Spermatophyta</taxon>
        <taxon>Magnoliopsida</taxon>
        <taxon>eudicotyledons</taxon>
        <taxon>Gunneridae</taxon>
        <taxon>Pentapetalae</taxon>
        <taxon>asterids</taxon>
        <taxon>Ericales</taxon>
        <taxon>Ericaceae</taxon>
        <taxon>Ericoideae</taxon>
        <taxon>Rhodoreae</taxon>
        <taxon>Rhododendron</taxon>
    </lineage>
</organism>
<dbReference type="InterPro" id="IPR007527">
    <property type="entry name" value="Znf_SWIM"/>
</dbReference>
<sequence length="259" mass="28466">MKILCGKFSELRRHSLQLFYAIRDHPSTMLYNDEDLEVMFAVADSIGLNCIEVTIVDSHGFDSGTSGCGGDVGANSIGFFDSGGDVGASTSKGISFSGQGLVVHRLESMGDVVKTWKVIPSSADIFEVDTDPSVCVDIGRRTCSCCWWQLNGFPCCHAVCAIKYSGKDLNLYVERYFHVESYRQVYSKPIYPVASLLKGDVVDCGTSILPPLSKKPPGRPKKKRIRSNGEKVREMKCGRCGKMGNHNKLTCKEDLRPGF</sequence>
<dbReference type="SMART" id="SM00575">
    <property type="entry name" value="ZnF_PMZ"/>
    <property type="match status" value="1"/>
</dbReference>
<keyword evidence="1" id="KW-0479">Metal-binding</keyword>
<dbReference type="PROSITE" id="PS50966">
    <property type="entry name" value="ZF_SWIM"/>
    <property type="match status" value="1"/>
</dbReference>
<evidence type="ECO:0000256" key="4">
    <source>
        <dbReference type="PROSITE-ProRule" id="PRU00325"/>
    </source>
</evidence>
<evidence type="ECO:0000256" key="1">
    <source>
        <dbReference type="ARBA" id="ARBA00022723"/>
    </source>
</evidence>